<proteinExistence type="predicted"/>
<dbReference type="AlphaFoldDB" id="A0AAE1DUE3"/>
<protein>
    <submittedName>
        <fullName evidence="1">Uncharacterized protein</fullName>
    </submittedName>
</protein>
<dbReference type="EMBL" id="JAWDGP010002574">
    <property type="protein sequence ID" value="KAK3781918.1"/>
    <property type="molecule type" value="Genomic_DNA"/>
</dbReference>
<accession>A0AAE1DUE3</accession>
<gene>
    <name evidence="1" type="ORF">RRG08_064173</name>
</gene>
<keyword evidence="2" id="KW-1185">Reference proteome</keyword>
<evidence type="ECO:0000313" key="1">
    <source>
        <dbReference type="EMBL" id="KAK3781918.1"/>
    </source>
</evidence>
<name>A0AAE1DUE3_9GAST</name>
<sequence length="166" mass="18694">MTVLAIGSMSSLGALRNMLVDEFQDSHPAQEKTMFIVEVKNHKTSKTYGAAGIYFTASLKRQSESVMLVHSLDQLYLIKDHILNARDISYHMRKLLIYEGKYKSSASAAACYADAIVFFTVGNTRLRQIIVTSTEKGLIIPGPTRLTIEYFHEARTLTKSSVMWRP</sequence>
<dbReference type="Proteomes" id="UP001283361">
    <property type="component" value="Unassembled WGS sequence"/>
</dbReference>
<evidence type="ECO:0000313" key="2">
    <source>
        <dbReference type="Proteomes" id="UP001283361"/>
    </source>
</evidence>
<reference evidence="1" key="1">
    <citation type="journal article" date="2023" name="G3 (Bethesda)">
        <title>A reference genome for the long-term kleptoplast-retaining sea slug Elysia crispata morphotype clarki.</title>
        <authorList>
            <person name="Eastman K.E."/>
            <person name="Pendleton A.L."/>
            <person name="Shaikh M.A."/>
            <person name="Suttiyut T."/>
            <person name="Ogas R."/>
            <person name="Tomko P."/>
            <person name="Gavelis G."/>
            <person name="Widhalm J.R."/>
            <person name="Wisecaver J.H."/>
        </authorList>
    </citation>
    <scope>NUCLEOTIDE SEQUENCE</scope>
    <source>
        <strain evidence="1">ECLA1</strain>
    </source>
</reference>
<comment type="caution">
    <text evidence="1">The sequence shown here is derived from an EMBL/GenBank/DDBJ whole genome shotgun (WGS) entry which is preliminary data.</text>
</comment>
<organism evidence="1 2">
    <name type="scientific">Elysia crispata</name>
    <name type="common">lettuce slug</name>
    <dbReference type="NCBI Taxonomy" id="231223"/>
    <lineage>
        <taxon>Eukaryota</taxon>
        <taxon>Metazoa</taxon>
        <taxon>Spiralia</taxon>
        <taxon>Lophotrochozoa</taxon>
        <taxon>Mollusca</taxon>
        <taxon>Gastropoda</taxon>
        <taxon>Heterobranchia</taxon>
        <taxon>Euthyneura</taxon>
        <taxon>Panpulmonata</taxon>
        <taxon>Sacoglossa</taxon>
        <taxon>Placobranchoidea</taxon>
        <taxon>Plakobranchidae</taxon>
        <taxon>Elysia</taxon>
    </lineage>
</organism>